<keyword evidence="4 7" id="KW-0285">Flavoprotein</keyword>
<dbReference type="InterPro" id="IPR050619">
    <property type="entry name" value="Flavodoxin"/>
</dbReference>
<dbReference type="PANTHER" id="PTHR42809">
    <property type="entry name" value="FLAVODOXIN 2"/>
    <property type="match status" value="1"/>
</dbReference>
<dbReference type="GO" id="GO:0009055">
    <property type="term" value="F:electron transfer activity"/>
    <property type="evidence" value="ECO:0007669"/>
    <property type="project" value="UniProtKB-UniRule"/>
</dbReference>
<sequence>MKSIGIYYGSSTDTTADIANRIAGSLGVAQSEVHNVADADPASVAKYEVLLLGSSTWGAGDLQDDWEDFLPKLKAQDLSGKVVGLFGCGDASCYGDTFCDALATIKEGLAGSGCTFAGNMSKDGYSFDESRSEEDGELIGCLLDEANESDMTDERIDRWIAALKPQLG</sequence>
<keyword evidence="3 7" id="KW-0813">Transport</keyword>
<dbReference type="EMBL" id="LS483447">
    <property type="protein sequence ID" value="SQH72991.1"/>
    <property type="molecule type" value="Genomic_DNA"/>
</dbReference>
<dbReference type="InterPro" id="IPR008254">
    <property type="entry name" value="Flavodoxin/NO_synth"/>
</dbReference>
<keyword evidence="5 7" id="KW-0288">FMN</keyword>
<name>A0A0A2G4K5_9PORP</name>
<evidence type="ECO:0000259" key="8">
    <source>
        <dbReference type="PROSITE" id="PS50902"/>
    </source>
</evidence>
<dbReference type="InterPro" id="IPR010086">
    <property type="entry name" value="Flavodoxin_lc"/>
</dbReference>
<dbReference type="NCBIfam" id="NF006738">
    <property type="entry name" value="PRK09267.1-4"/>
    <property type="match status" value="1"/>
</dbReference>
<dbReference type="PANTHER" id="PTHR42809:SF1">
    <property type="entry name" value="FLAVODOXIN 1"/>
    <property type="match status" value="1"/>
</dbReference>
<comment type="cofactor">
    <cofactor evidence="1 7">
        <name>FMN</name>
        <dbReference type="ChEBI" id="CHEBI:58210"/>
    </cofactor>
</comment>
<dbReference type="InterPro" id="IPR029039">
    <property type="entry name" value="Flavoprotein-like_sf"/>
</dbReference>
<evidence type="ECO:0000313" key="10">
    <source>
        <dbReference type="EMBL" id="SQH72991.1"/>
    </source>
</evidence>
<comment type="function">
    <text evidence="7">Low-potential electron donor to a number of redox enzymes.</text>
</comment>
<dbReference type="NCBIfam" id="NF006739">
    <property type="entry name" value="PRK09267.1-5"/>
    <property type="match status" value="1"/>
</dbReference>
<feature type="domain" description="Flavodoxin-like" evidence="8">
    <location>
        <begin position="4"/>
        <end position="164"/>
    </location>
</feature>
<dbReference type="RefSeq" id="WP_023937991.1">
    <property type="nucleotide sequence ID" value="NZ_FUXH01000016.1"/>
</dbReference>
<dbReference type="PIRSF" id="PIRSF038996">
    <property type="entry name" value="FldA"/>
    <property type="match status" value="1"/>
</dbReference>
<evidence type="ECO:0000256" key="7">
    <source>
        <dbReference type="PIRNR" id="PIRNR038996"/>
    </source>
</evidence>
<dbReference type="Proteomes" id="UP000030136">
    <property type="component" value="Unassembled WGS sequence"/>
</dbReference>
<dbReference type="EMBL" id="JQJC01000010">
    <property type="protein sequence ID" value="KGN95384.1"/>
    <property type="molecule type" value="Genomic_DNA"/>
</dbReference>
<reference evidence="9 11" key="1">
    <citation type="submission" date="2014-08" db="EMBL/GenBank/DDBJ databases">
        <title>Porphyromonas crevioricanis strain:COT-253_OH1447 Genome sequencing.</title>
        <authorList>
            <person name="Wallis C."/>
            <person name="Deusch O."/>
            <person name="O'Flynn C."/>
            <person name="Davis I."/>
            <person name="Jospin G."/>
            <person name="Darling A.E."/>
            <person name="Coil D.A."/>
            <person name="Alexiev A."/>
            <person name="Horsfall A."/>
            <person name="Kirkwood N."/>
            <person name="Harris S."/>
            <person name="Eisen J.A."/>
        </authorList>
    </citation>
    <scope>NUCLEOTIDE SEQUENCE [LARGE SCALE GENOMIC DNA]</scope>
    <source>
        <strain evidence="11">COT-253 OH1447</strain>
        <strain evidence="9">COT-253_OH1447</strain>
    </source>
</reference>
<dbReference type="PROSITE" id="PS50902">
    <property type="entry name" value="FLAVODOXIN_LIKE"/>
    <property type="match status" value="1"/>
</dbReference>
<dbReference type="OrthoDB" id="9790745at2"/>
<dbReference type="Proteomes" id="UP000249300">
    <property type="component" value="Chromosome 1"/>
</dbReference>
<dbReference type="Gene3D" id="3.40.50.360">
    <property type="match status" value="1"/>
</dbReference>
<evidence type="ECO:0000256" key="1">
    <source>
        <dbReference type="ARBA" id="ARBA00001917"/>
    </source>
</evidence>
<evidence type="ECO:0000256" key="3">
    <source>
        <dbReference type="ARBA" id="ARBA00022448"/>
    </source>
</evidence>
<evidence type="ECO:0000256" key="4">
    <source>
        <dbReference type="ARBA" id="ARBA00022630"/>
    </source>
</evidence>
<proteinExistence type="inferred from homology"/>
<evidence type="ECO:0000256" key="2">
    <source>
        <dbReference type="ARBA" id="ARBA00005267"/>
    </source>
</evidence>
<dbReference type="eggNOG" id="COG0716">
    <property type="taxonomic scope" value="Bacteria"/>
</dbReference>
<dbReference type="SUPFAM" id="SSF52218">
    <property type="entry name" value="Flavoproteins"/>
    <property type="match status" value="1"/>
</dbReference>
<evidence type="ECO:0000313" key="11">
    <source>
        <dbReference type="Proteomes" id="UP000030136"/>
    </source>
</evidence>
<dbReference type="GO" id="GO:0010181">
    <property type="term" value="F:FMN binding"/>
    <property type="evidence" value="ECO:0007669"/>
    <property type="project" value="UniProtKB-UniRule"/>
</dbReference>
<evidence type="ECO:0000313" key="9">
    <source>
        <dbReference type="EMBL" id="KGN95384.1"/>
    </source>
</evidence>
<dbReference type="AlphaFoldDB" id="A0A0A2G4K5"/>
<keyword evidence="12" id="KW-1185">Reference proteome</keyword>
<keyword evidence="6 7" id="KW-0249">Electron transport</keyword>
<dbReference type="STRING" id="393921.HQ45_00460"/>
<dbReference type="KEGG" id="pcre:NCTC12858_00829"/>
<evidence type="ECO:0000256" key="6">
    <source>
        <dbReference type="ARBA" id="ARBA00022982"/>
    </source>
</evidence>
<evidence type="ECO:0000256" key="5">
    <source>
        <dbReference type="ARBA" id="ARBA00022643"/>
    </source>
</evidence>
<accession>A0A0A2G4K5</accession>
<dbReference type="NCBIfam" id="TIGR01752">
    <property type="entry name" value="flav_long"/>
    <property type="match status" value="1"/>
</dbReference>
<gene>
    <name evidence="10" type="primary">fldA</name>
    <name evidence="9" type="ORF">HQ38_03655</name>
    <name evidence="10" type="ORF">NCTC12858_00829</name>
</gene>
<organism evidence="9 11">
    <name type="scientific">Porphyromonas crevioricanis</name>
    <dbReference type="NCBI Taxonomy" id="393921"/>
    <lineage>
        <taxon>Bacteria</taxon>
        <taxon>Pseudomonadati</taxon>
        <taxon>Bacteroidota</taxon>
        <taxon>Bacteroidia</taxon>
        <taxon>Bacteroidales</taxon>
        <taxon>Porphyromonadaceae</taxon>
        <taxon>Porphyromonas</taxon>
    </lineage>
</organism>
<dbReference type="Pfam" id="PF00258">
    <property type="entry name" value="Flavodoxin_1"/>
    <property type="match status" value="1"/>
</dbReference>
<evidence type="ECO:0000313" key="12">
    <source>
        <dbReference type="Proteomes" id="UP000249300"/>
    </source>
</evidence>
<protein>
    <recommendedName>
        <fullName evidence="7">Flavodoxin</fullName>
    </recommendedName>
</protein>
<comment type="similarity">
    <text evidence="2 7">Belongs to the flavodoxin family.</text>
</comment>
<reference evidence="10 12" key="2">
    <citation type="submission" date="2018-06" db="EMBL/GenBank/DDBJ databases">
        <authorList>
            <consortium name="Pathogen Informatics"/>
            <person name="Doyle S."/>
        </authorList>
    </citation>
    <scope>NUCLEOTIDE SEQUENCE [LARGE SCALE GENOMIC DNA]</scope>
    <source>
        <strain evidence="10 12">NCTC12858</strain>
    </source>
</reference>